<feature type="region of interest" description="Disordered" evidence="1">
    <location>
        <begin position="1"/>
        <end position="38"/>
    </location>
</feature>
<evidence type="ECO:0000256" key="1">
    <source>
        <dbReference type="SAM" id="MobiDB-lite"/>
    </source>
</evidence>
<proteinExistence type="predicted"/>
<feature type="region of interest" description="Disordered" evidence="1">
    <location>
        <begin position="182"/>
        <end position="264"/>
    </location>
</feature>
<accession>A0A6C0HN37</accession>
<feature type="compositionally biased region" description="Polar residues" evidence="1">
    <location>
        <begin position="184"/>
        <end position="221"/>
    </location>
</feature>
<dbReference type="EMBL" id="MN739991">
    <property type="protein sequence ID" value="QHT81780.1"/>
    <property type="molecule type" value="Genomic_DNA"/>
</dbReference>
<reference evidence="2" key="1">
    <citation type="journal article" date="2020" name="Nature">
        <title>Giant virus diversity and host interactions through global metagenomics.</title>
        <authorList>
            <person name="Schulz F."/>
            <person name="Roux S."/>
            <person name="Paez-Espino D."/>
            <person name="Jungbluth S."/>
            <person name="Walsh D.A."/>
            <person name="Denef V.J."/>
            <person name="McMahon K.D."/>
            <person name="Konstantinidis K.T."/>
            <person name="Eloe-Fadrosh E.A."/>
            <person name="Kyrpides N.C."/>
            <person name="Woyke T."/>
        </authorList>
    </citation>
    <scope>NUCLEOTIDE SEQUENCE</scope>
    <source>
        <strain evidence="2">GVMAG-M-3300023184-13</strain>
    </source>
</reference>
<organism evidence="2">
    <name type="scientific">viral metagenome</name>
    <dbReference type="NCBI Taxonomy" id="1070528"/>
    <lineage>
        <taxon>unclassified sequences</taxon>
        <taxon>metagenomes</taxon>
        <taxon>organismal metagenomes</taxon>
    </lineage>
</organism>
<name>A0A6C0HN37_9ZZZZ</name>
<evidence type="ECO:0000313" key="2">
    <source>
        <dbReference type="EMBL" id="QHT81780.1"/>
    </source>
</evidence>
<protein>
    <submittedName>
        <fullName evidence="2">Uncharacterized protein</fullName>
    </submittedName>
</protein>
<feature type="compositionally biased region" description="Basic residues" evidence="1">
    <location>
        <begin position="1"/>
        <end position="21"/>
    </location>
</feature>
<dbReference type="AlphaFoldDB" id="A0A6C0HN37"/>
<sequence length="264" mass="28439">MAKYTKVQRNKRNKLSKRRSRSVQYGGQDGQSEMRPRLGLSGKPAIPHKPIGLVPGARARAVVAPGARGVTSNTIIHPIGPPPPPPIRTAAFPNSFPTRPPPQVYTPTDIAKFAASAKVAAPAPKKKTAAPKKKTTTTAATMHAYEYPSIDANTTPLRIRRSNPFAEPADSKWNLINYKKNAHTDPQSSFMPASSRNMPASSRNMPASSRNMPASSRNMQASHGPASHGPASHGPASRTTRMAFPEENAQSSFHLPPGEEYTNL</sequence>